<dbReference type="InterPro" id="IPR004045">
    <property type="entry name" value="Glutathione_S-Trfase_N"/>
</dbReference>
<dbReference type="Pfam" id="PF02798">
    <property type="entry name" value="GST_N"/>
    <property type="match status" value="1"/>
</dbReference>
<dbReference type="VEuPathDB" id="FungiDB:BD410DRAFT_721006"/>
<dbReference type="SUPFAM" id="SSF52833">
    <property type="entry name" value="Thioredoxin-like"/>
    <property type="match status" value="1"/>
</dbReference>
<dbReference type="Gene3D" id="3.40.30.10">
    <property type="entry name" value="Glutaredoxin"/>
    <property type="match status" value="1"/>
</dbReference>
<dbReference type="FunFam" id="1.20.1050.10:FF:000004">
    <property type="entry name" value="Glutathione S-transferase F2"/>
    <property type="match status" value="1"/>
</dbReference>
<evidence type="ECO:0000313" key="9">
    <source>
        <dbReference type="Proteomes" id="UP000294933"/>
    </source>
</evidence>
<dbReference type="GO" id="GO:0005737">
    <property type="term" value="C:cytoplasm"/>
    <property type="evidence" value="ECO:0007669"/>
    <property type="project" value="TreeGrafter"/>
</dbReference>
<dbReference type="InterPro" id="IPR004046">
    <property type="entry name" value="GST_C"/>
</dbReference>
<dbReference type="GO" id="GO:0043295">
    <property type="term" value="F:glutathione binding"/>
    <property type="evidence" value="ECO:0007669"/>
    <property type="project" value="TreeGrafter"/>
</dbReference>
<dbReference type="AlphaFoldDB" id="A0A4Y7Q919"/>
<dbReference type="InterPro" id="IPR036249">
    <property type="entry name" value="Thioredoxin-like_sf"/>
</dbReference>
<evidence type="ECO:0000256" key="5">
    <source>
        <dbReference type="ARBA" id="ARBA00053259"/>
    </source>
</evidence>
<evidence type="ECO:0000259" key="7">
    <source>
        <dbReference type="PROSITE" id="PS50405"/>
    </source>
</evidence>
<organism evidence="8 9">
    <name type="scientific">Rickenella mellea</name>
    <dbReference type="NCBI Taxonomy" id="50990"/>
    <lineage>
        <taxon>Eukaryota</taxon>
        <taxon>Fungi</taxon>
        <taxon>Dikarya</taxon>
        <taxon>Basidiomycota</taxon>
        <taxon>Agaricomycotina</taxon>
        <taxon>Agaricomycetes</taxon>
        <taxon>Hymenochaetales</taxon>
        <taxon>Rickenellaceae</taxon>
        <taxon>Rickenella</taxon>
    </lineage>
</organism>
<evidence type="ECO:0000256" key="4">
    <source>
        <dbReference type="ARBA" id="ARBA00047960"/>
    </source>
</evidence>
<gene>
    <name evidence="8" type="ORF">BD410DRAFT_721006</name>
</gene>
<dbReference type="InterPro" id="IPR010987">
    <property type="entry name" value="Glutathione-S-Trfase_C-like"/>
</dbReference>
<keyword evidence="3 8" id="KW-0808">Transferase</keyword>
<dbReference type="SFLD" id="SFLDG01154">
    <property type="entry name" value="Main.5:_Phi-like"/>
    <property type="match status" value="1"/>
</dbReference>
<reference evidence="8 9" key="1">
    <citation type="submission" date="2018-06" db="EMBL/GenBank/DDBJ databases">
        <title>A transcriptomic atlas of mushroom development highlights an independent origin of complex multicellularity.</title>
        <authorList>
            <consortium name="DOE Joint Genome Institute"/>
            <person name="Krizsan K."/>
            <person name="Almasi E."/>
            <person name="Merenyi Z."/>
            <person name="Sahu N."/>
            <person name="Viragh M."/>
            <person name="Koszo T."/>
            <person name="Mondo S."/>
            <person name="Kiss B."/>
            <person name="Balint B."/>
            <person name="Kues U."/>
            <person name="Barry K."/>
            <person name="Hegedus J.C."/>
            <person name="Henrissat B."/>
            <person name="Johnson J."/>
            <person name="Lipzen A."/>
            <person name="Ohm R."/>
            <person name="Nagy I."/>
            <person name="Pangilinan J."/>
            <person name="Yan J."/>
            <person name="Xiong Y."/>
            <person name="Grigoriev I.V."/>
            <person name="Hibbett D.S."/>
            <person name="Nagy L.G."/>
        </authorList>
    </citation>
    <scope>NUCLEOTIDE SEQUENCE [LARGE SCALE GENOMIC DNA]</scope>
    <source>
        <strain evidence="8 9">SZMC22713</strain>
    </source>
</reference>
<name>A0A4Y7Q919_9AGAM</name>
<dbReference type="PANTHER" id="PTHR43900:SF3">
    <property type="entry name" value="GLUTATHIONE S-TRANSFERASE RHO"/>
    <property type="match status" value="1"/>
</dbReference>
<dbReference type="PROSITE" id="PS50404">
    <property type="entry name" value="GST_NTER"/>
    <property type="match status" value="1"/>
</dbReference>
<proteinExistence type="inferred from homology"/>
<dbReference type="SFLD" id="SFLDG00358">
    <property type="entry name" value="Main_(cytGST)"/>
    <property type="match status" value="1"/>
</dbReference>
<dbReference type="FunFam" id="3.40.30.10:FF:000039">
    <property type="entry name" value="Glutathione S-transferase domain"/>
    <property type="match status" value="1"/>
</dbReference>
<comment type="function">
    <text evidence="5">May be involved in the conjugation of reduced glutathione to a wide number of exogenous and endogenous hydrophobic electrophiles and have a detoxification role against certain herbicides.</text>
</comment>
<dbReference type="GO" id="GO:0009636">
    <property type="term" value="P:response to toxic substance"/>
    <property type="evidence" value="ECO:0007669"/>
    <property type="project" value="UniProtKB-ARBA"/>
</dbReference>
<evidence type="ECO:0000259" key="6">
    <source>
        <dbReference type="PROSITE" id="PS50404"/>
    </source>
</evidence>
<dbReference type="PANTHER" id="PTHR43900">
    <property type="entry name" value="GLUTATHIONE S-TRANSFERASE RHO"/>
    <property type="match status" value="1"/>
</dbReference>
<keyword evidence="9" id="KW-1185">Reference proteome</keyword>
<dbReference type="Proteomes" id="UP000294933">
    <property type="component" value="Unassembled WGS sequence"/>
</dbReference>
<comment type="similarity">
    <text evidence="1">Belongs to the GST superfamily. Phi family.</text>
</comment>
<dbReference type="EMBL" id="ML170170">
    <property type="protein sequence ID" value="TDL23359.1"/>
    <property type="molecule type" value="Genomic_DNA"/>
</dbReference>
<dbReference type="SFLD" id="SFLDS00019">
    <property type="entry name" value="Glutathione_Transferase_(cytos"/>
    <property type="match status" value="1"/>
</dbReference>
<comment type="catalytic activity">
    <reaction evidence="4">
        <text>RX + glutathione = an S-substituted glutathione + a halide anion + H(+)</text>
        <dbReference type="Rhea" id="RHEA:16437"/>
        <dbReference type="ChEBI" id="CHEBI:15378"/>
        <dbReference type="ChEBI" id="CHEBI:16042"/>
        <dbReference type="ChEBI" id="CHEBI:17792"/>
        <dbReference type="ChEBI" id="CHEBI:57925"/>
        <dbReference type="ChEBI" id="CHEBI:90779"/>
        <dbReference type="EC" id="2.5.1.18"/>
    </reaction>
</comment>
<dbReference type="CDD" id="cd03053">
    <property type="entry name" value="GST_N_Phi"/>
    <property type="match status" value="1"/>
</dbReference>
<dbReference type="STRING" id="50990.A0A4Y7Q919"/>
<dbReference type="InterPro" id="IPR040079">
    <property type="entry name" value="Glutathione_S-Trfase"/>
</dbReference>
<evidence type="ECO:0000313" key="8">
    <source>
        <dbReference type="EMBL" id="TDL23359.1"/>
    </source>
</evidence>
<dbReference type="InterPro" id="IPR036282">
    <property type="entry name" value="Glutathione-S-Trfase_C_sf"/>
</dbReference>
<feature type="domain" description="GST C-terminal" evidence="7">
    <location>
        <begin position="87"/>
        <end position="208"/>
    </location>
</feature>
<evidence type="ECO:0000256" key="1">
    <source>
        <dbReference type="ARBA" id="ARBA00010128"/>
    </source>
</evidence>
<dbReference type="GO" id="GO:0004364">
    <property type="term" value="F:glutathione transferase activity"/>
    <property type="evidence" value="ECO:0007669"/>
    <property type="project" value="UniProtKB-EC"/>
</dbReference>
<dbReference type="GO" id="GO:0006749">
    <property type="term" value="P:glutathione metabolic process"/>
    <property type="evidence" value="ECO:0007669"/>
    <property type="project" value="TreeGrafter"/>
</dbReference>
<dbReference type="SUPFAM" id="SSF47616">
    <property type="entry name" value="GST C-terminal domain-like"/>
    <property type="match status" value="1"/>
</dbReference>
<dbReference type="Pfam" id="PF00043">
    <property type="entry name" value="GST_C"/>
    <property type="match status" value="1"/>
</dbReference>
<dbReference type="PROSITE" id="PS50405">
    <property type="entry name" value="GST_CTER"/>
    <property type="match status" value="1"/>
</dbReference>
<feature type="domain" description="GST N-terminal" evidence="6">
    <location>
        <begin position="1"/>
        <end position="82"/>
    </location>
</feature>
<protein>
    <recommendedName>
        <fullName evidence="2">glutathione transferase</fullName>
        <ecNumber evidence="2">2.5.1.18</ecNumber>
    </recommendedName>
</protein>
<dbReference type="OrthoDB" id="249703at2759"/>
<dbReference type="Gene3D" id="1.20.1050.10">
    <property type="match status" value="1"/>
</dbReference>
<evidence type="ECO:0000256" key="2">
    <source>
        <dbReference type="ARBA" id="ARBA00012452"/>
    </source>
</evidence>
<dbReference type="EC" id="2.5.1.18" evidence="2"/>
<accession>A0A4Y7Q919</accession>
<sequence length="208" mass="23417">MVLKIYGFPQSACTKRVMMVCKELNLPYELVKVDPQAGDHKKPAHLEHQPFGLVPYIDDDGFFLFESRAIARYLVVKHSSPLMPLGDLKKMAIFEQASSVEQSEFDPYAAGYAKEKFIKPLMGLSTNEEAAEFLKGTLESKLKVYEKGLGLHKYLAGDEITLADLFHIPYGAMLTNELKFTGLTETPNLARWWNDITSRPSWKAVQGA</sequence>
<evidence type="ECO:0000256" key="3">
    <source>
        <dbReference type="ARBA" id="ARBA00022679"/>
    </source>
</evidence>